<reference evidence="2" key="1">
    <citation type="submission" date="2014-05" db="EMBL/GenBank/DDBJ databases">
        <title>The transcriptome of the halophilic microalga Tetraselmis sp. GSL018 isolated from the Great Salt Lake, Utah.</title>
        <authorList>
            <person name="Jinkerson R.E."/>
            <person name="D'Adamo S."/>
            <person name="Posewitz M.C."/>
        </authorList>
    </citation>
    <scope>NUCLEOTIDE SEQUENCE</scope>
    <source>
        <strain evidence="2">GSL018</strain>
    </source>
</reference>
<sequence>RHGCSCGGDCKQRGRRGGAGEADKGRAGLPHQELLLRKAQKADTDRQESLDTVIRKQEHASIEQCNGTRVAGSGQSLGFALHT</sequence>
<accession>A0A061S7H5</accession>
<dbReference type="AlphaFoldDB" id="A0A061S7H5"/>
<organism evidence="2">
    <name type="scientific">Tetraselmis sp. GSL018</name>
    <dbReference type="NCBI Taxonomy" id="582737"/>
    <lineage>
        <taxon>Eukaryota</taxon>
        <taxon>Viridiplantae</taxon>
        <taxon>Chlorophyta</taxon>
        <taxon>core chlorophytes</taxon>
        <taxon>Chlorodendrophyceae</taxon>
        <taxon>Chlorodendrales</taxon>
        <taxon>Chlorodendraceae</taxon>
        <taxon>Tetraselmis</taxon>
    </lineage>
</organism>
<dbReference type="EMBL" id="GBEZ01005087">
    <property type="protein sequence ID" value="JAC80183.1"/>
    <property type="molecule type" value="Transcribed_RNA"/>
</dbReference>
<evidence type="ECO:0000256" key="1">
    <source>
        <dbReference type="SAM" id="MobiDB-lite"/>
    </source>
</evidence>
<protein>
    <submittedName>
        <fullName evidence="2">Uncharacterized protein</fullName>
    </submittedName>
</protein>
<gene>
    <name evidence="2" type="ORF">TSPGSL018_10858</name>
</gene>
<feature type="region of interest" description="Disordered" evidence="1">
    <location>
        <begin position="1"/>
        <end position="30"/>
    </location>
</feature>
<evidence type="ECO:0000313" key="2">
    <source>
        <dbReference type="EMBL" id="JAC80183.1"/>
    </source>
</evidence>
<proteinExistence type="predicted"/>
<feature type="non-terminal residue" evidence="2">
    <location>
        <position position="1"/>
    </location>
</feature>
<feature type="non-terminal residue" evidence="2">
    <location>
        <position position="83"/>
    </location>
</feature>
<name>A0A061S7H5_9CHLO</name>